<evidence type="ECO:0000313" key="2">
    <source>
        <dbReference type="EMBL" id="OLU42439.1"/>
    </source>
</evidence>
<gene>
    <name evidence="2" type="ORF">BO222_01605</name>
</gene>
<protein>
    <recommendedName>
        <fullName evidence="1">HTH lysR-type domain-containing protein</fullName>
    </recommendedName>
</protein>
<dbReference type="PRINTS" id="PR00039">
    <property type="entry name" value="HTHLYSR"/>
</dbReference>
<dbReference type="InterPro" id="IPR036390">
    <property type="entry name" value="WH_DNA-bd_sf"/>
</dbReference>
<proteinExistence type="predicted"/>
<dbReference type="GO" id="GO:0003700">
    <property type="term" value="F:DNA-binding transcription factor activity"/>
    <property type="evidence" value="ECO:0007669"/>
    <property type="project" value="InterPro"/>
</dbReference>
<name>A0A1U7NIM7_9FIRM</name>
<dbReference type="SUPFAM" id="SSF46785">
    <property type="entry name" value="Winged helix' DNA-binding domain"/>
    <property type="match status" value="1"/>
</dbReference>
<evidence type="ECO:0000259" key="1">
    <source>
        <dbReference type="PROSITE" id="PS50931"/>
    </source>
</evidence>
<reference evidence="2 3" key="1">
    <citation type="submission" date="2016-11" db="EMBL/GenBank/DDBJ databases">
        <title>Description of two novel members of the family Erysipelotrichaceae: Ileibacterium lipovorans gen. nov., sp. nov. and Dubosiella newyorkensis, gen. nov., sp. nov.</title>
        <authorList>
            <person name="Cox L.M."/>
            <person name="Sohn J."/>
            <person name="Tyrrell K.L."/>
            <person name="Citron D.M."/>
            <person name="Lawson P.A."/>
            <person name="Patel N.B."/>
            <person name="Iizumi T."/>
            <person name="Perez-Perez G.I."/>
            <person name="Goldstein E.J."/>
            <person name="Blaser M.J."/>
        </authorList>
    </citation>
    <scope>NUCLEOTIDE SEQUENCE [LARGE SCALE GENOMIC DNA]</scope>
    <source>
        <strain evidence="2 3">NYU-BL-A3</strain>
    </source>
</reference>
<feature type="domain" description="HTH lysR-type" evidence="1">
    <location>
        <begin position="21"/>
        <end position="59"/>
    </location>
</feature>
<keyword evidence="3" id="KW-1185">Reference proteome</keyword>
<dbReference type="Proteomes" id="UP000186341">
    <property type="component" value="Unassembled WGS sequence"/>
</dbReference>
<dbReference type="PROSITE" id="PS50931">
    <property type="entry name" value="HTH_LYSR"/>
    <property type="match status" value="1"/>
</dbReference>
<sequence>MLKLLAKSYATFLFCLCDQDGSLTRAANQLHISQPAFSYANAQFESDLQVKLFDRKAND</sequence>
<evidence type="ECO:0000313" key="3">
    <source>
        <dbReference type="Proteomes" id="UP000186341"/>
    </source>
</evidence>
<dbReference type="Gene3D" id="1.10.10.10">
    <property type="entry name" value="Winged helix-like DNA-binding domain superfamily/Winged helix DNA-binding domain"/>
    <property type="match status" value="1"/>
</dbReference>
<comment type="caution">
    <text evidence="2">The sequence shown here is derived from an EMBL/GenBank/DDBJ whole genome shotgun (WGS) entry which is preliminary data.</text>
</comment>
<dbReference type="InterPro" id="IPR000847">
    <property type="entry name" value="LysR_HTH_N"/>
</dbReference>
<dbReference type="InterPro" id="IPR036388">
    <property type="entry name" value="WH-like_DNA-bd_sf"/>
</dbReference>
<organism evidence="2 3">
    <name type="scientific">Ileibacterium valens</name>
    <dbReference type="NCBI Taxonomy" id="1862668"/>
    <lineage>
        <taxon>Bacteria</taxon>
        <taxon>Bacillati</taxon>
        <taxon>Bacillota</taxon>
        <taxon>Erysipelotrichia</taxon>
        <taxon>Erysipelotrichales</taxon>
        <taxon>Erysipelotrichaceae</taxon>
        <taxon>Ileibacterium</taxon>
    </lineage>
</organism>
<dbReference type="GeneID" id="82201934"/>
<dbReference type="AlphaFoldDB" id="A0A1U7NIM7"/>
<dbReference type="EMBL" id="MPJW01000058">
    <property type="protein sequence ID" value="OLU42439.1"/>
    <property type="molecule type" value="Genomic_DNA"/>
</dbReference>
<dbReference type="RefSeq" id="WP_075817775.1">
    <property type="nucleotide sequence ID" value="NZ_CAPIAK010000079.1"/>
</dbReference>
<dbReference type="Pfam" id="PF00126">
    <property type="entry name" value="HTH_1"/>
    <property type="match status" value="1"/>
</dbReference>
<dbReference type="OrthoDB" id="9785745at2"/>
<accession>A0A1U7NIM7</accession>